<accession>X1B8L1</accession>
<comment type="caution">
    <text evidence="3">The sequence shown here is derived from an EMBL/GenBank/DDBJ whole genome shotgun (WGS) entry which is preliminary data.</text>
</comment>
<protein>
    <recommendedName>
        <fullName evidence="2">ATPase AAA-type core domain-containing protein</fullName>
    </recommendedName>
</protein>
<feature type="domain" description="ATPase AAA-type core" evidence="2">
    <location>
        <begin position="231"/>
        <end position="265"/>
    </location>
</feature>
<dbReference type="InterPro" id="IPR003959">
    <property type="entry name" value="ATPase_AAA_core"/>
</dbReference>
<dbReference type="GO" id="GO:0016887">
    <property type="term" value="F:ATP hydrolysis activity"/>
    <property type="evidence" value="ECO:0007669"/>
    <property type="project" value="InterPro"/>
</dbReference>
<dbReference type="Pfam" id="PF00004">
    <property type="entry name" value="AAA"/>
    <property type="match status" value="1"/>
</dbReference>
<dbReference type="EMBL" id="BART01018986">
    <property type="protein sequence ID" value="GAG80453.1"/>
    <property type="molecule type" value="Genomic_DNA"/>
</dbReference>
<sequence length="266" mass="30642">MKKMEKKPNPKKSGIQTREGFRGIEWHPLSSGNYRFTQEDADEFYSSTQKNAVWGTEVTDPFRRWLRGNFDRKKPVITPRSKSGGRNKSSCGKYHFTAKDVVEFRKATPNTNAFVRVQKVNLHPTDEFKEWLVDESSGKHEVVKVDKPERTTVSSEYQYSTISNYDTEPFITEMNRYGVVHLPHQIREDVEDIMGEESKKENLEAFFLAFKEFRAYAEALKHVNLLPSFTYLLYGASGTGKTTLARAYAKRFGIPIVIIESSKMVS</sequence>
<evidence type="ECO:0000259" key="2">
    <source>
        <dbReference type="Pfam" id="PF00004"/>
    </source>
</evidence>
<evidence type="ECO:0000256" key="1">
    <source>
        <dbReference type="SAM" id="MobiDB-lite"/>
    </source>
</evidence>
<dbReference type="Gene3D" id="3.40.50.300">
    <property type="entry name" value="P-loop containing nucleotide triphosphate hydrolases"/>
    <property type="match status" value="1"/>
</dbReference>
<organism evidence="3">
    <name type="scientific">marine sediment metagenome</name>
    <dbReference type="NCBI Taxonomy" id="412755"/>
    <lineage>
        <taxon>unclassified sequences</taxon>
        <taxon>metagenomes</taxon>
        <taxon>ecological metagenomes</taxon>
    </lineage>
</organism>
<proteinExistence type="predicted"/>
<feature type="region of interest" description="Disordered" evidence="1">
    <location>
        <begin position="1"/>
        <end position="22"/>
    </location>
</feature>
<dbReference type="CDD" id="cd00009">
    <property type="entry name" value="AAA"/>
    <property type="match status" value="1"/>
</dbReference>
<reference evidence="3" key="1">
    <citation type="journal article" date="2014" name="Front. Microbiol.">
        <title>High frequency of phylogenetically diverse reductive dehalogenase-homologous genes in deep subseafloor sedimentary metagenomes.</title>
        <authorList>
            <person name="Kawai M."/>
            <person name="Futagami T."/>
            <person name="Toyoda A."/>
            <person name="Takaki Y."/>
            <person name="Nishi S."/>
            <person name="Hori S."/>
            <person name="Arai W."/>
            <person name="Tsubouchi T."/>
            <person name="Morono Y."/>
            <person name="Uchiyama I."/>
            <person name="Ito T."/>
            <person name="Fujiyama A."/>
            <person name="Inagaki F."/>
            <person name="Takami H."/>
        </authorList>
    </citation>
    <scope>NUCLEOTIDE SEQUENCE</scope>
    <source>
        <strain evidence="3">Expedition CK06-06</strain>
    </source>
</reference>
<dbReference type="GO" id="GO:0005524">
    <property type="term" value="F:ATP binding"/>
    <property type="evidence" value="ECO:0007669"/>
    <property type="project" value="InterPro"/>
</dbReference>
<dbReference type="InterPro" id="IPR027417">
    <property type="entry name" value="P-loop_NTPase"/>
</dbReference>
<gene>
    <name evidence="3" type="ORF">S01H4_35664</name>
</gene>
<feature type="non-terminal residue" evidence="3">
    <location>
        <position position="266"/>
    </location>
</feature>
<dbReference type="AlphaFoldDB" id="X1B8L1"/>
<evidence type="ECO:0000313" key="3">
    <source>
        <dbReference type="EMBL" id="GAG80453.1"/>
    </source>
</evidence>
<name>X1B8L1_9ZZZZ</name>
<dbReference type="SUPFAM" id="SSF52540">
    <property type="entry name" value="P-loop containing nucleoside triphosphate hydrolases"/>
    <property type="match status" value="1"/>
</dbReference>